<protein>
    <submittedName>
        <fullName evidence="1">Uncharacterized protein</fullName>
    </submittedName>
</protein>
<gene>
    <name evidence="1" type="ORF">BKM26_29150</name>
</gene>
<dbReference type="EMBL" id="MLEC01000179">
    <property type="protein sequence ID" value="POC81441.1"/>
    <property type="molecule type" value="Genomic_DNA"/>
</dbReference>
<evidence type="ECO:0000313" key="2">
    <source>
        <dbReference type="Proteomes" id="UP000237477"/>
    </source>
</evidence>
<comment type="caution">
    <text evidence="1">The sequence shown here is derived from an EMBL/GenBank/DDBJ whole genome shotgun (WGS) entry which is preliminary data.</text>
</comment>
<dbReference type="Proteomes" id="UP000237477">
    <property type="component" value="Unassembled WGS sequence"/>
</dbReference>
<accession>A0ABX4YPI3</accession>
<keyword evidence="2" id="KW-1185">Reference proteome</keyword>
<reference evidence="1 2" key="1">
    <citation type="submission" date="2016-10" db="EMBL/GenBank/DDBJ databases">
        <title>Comparative genomics of Pseudomonas syringae.</title>
        <authorList>
            <person name="Hulin M.T."/>
        </authorList>
    </citation>
    <scope>NUCLEOTIDE SEQUENCE [LARGE SCALE GENOMIC DNA]</scope>
    <source>
        <strain evidence="2">R2-5255</strain>
    </source>
</reference>
<proteinExistence type="predicted"/>
<evidence type="ECO:0000313" key="1">
    <source>
        <dbReference type="EMBL" id="POC81441.1"/>
    </source>
</evidence>
<organism evidence="1 2">
    <name type="scientific">Pseudomonas avellanae pv. morsprunorum</name>
    <dbReference type="NCBI Taxonomy" id="3380385"/>
    <lineage>
        <taxon>Bacteria</taxon>
        <taxon>Pseudomonadati</taxon>
        <taxon>Pseudomonadota</taxon>
        <taxon>Gammaproteobacteria</taxon>
        <taxon>Pseudomonadales</taxon>
        <taxon>Pseudomonadaceae</taxon>
        <taxon>Pseudomonas</taxon>
    </lineage>
</organism>
<name>A0ABX4YPI3_9PSED</name>
<sequence length="134" mass="15300">MDRELKDRFYLLPAKEIESLLPLDVILKAALRLFSRKKAKTKIDLDPDNLKKILSRDVASSQHGIGYHLDRCLGLKGKGGNVRRVFADESGTVSDKVKFCREVLLVMSEDDWVMPIALEELCVKLYSHISEFNH</sequence>